<dbReference type="SUPFAM" id="SSF56059">
    <property type="entry name" value="Glutathione synthetase ATP-binding domain-like"/>
    <property type="match status" value="1"/>
</dbReference>
<evidence type="ECO:0000259" key="2">
    <source>
        <dbReference type="PROSITE" id="PS50975"/>
    </source>
</evidence>
<evidence type="ECO:0000313" key="3">
    <source>
        <dbReference type="EMBL" id="MBJ3805906.1"/>
    </source>
</evidence>
<keyword evidence="1" id="KW-0067">ATP-binding</keyword>
<dbReference type="EMBL" id="JAEKOZ010000001">
    <property type="protein sequence ID" value="MBJ3805906.1"/>
    <property type="molecule type" value="Genomic_DNA"/>
</dbReference>
<evidence type="ECO:0000256" key="1">
    <source>
        <dbReference type="PROSITE-ProRule" id="PRU00409"/>
    </source>
</evidence>
<dbReference type="Gene3D" id="3.30.470.20">
    <property type="entry name" value="ATP-grasp fold, B domain"/>
    <property type="match status" value="1"/>
</dbReference>
<feature type="domain" description="ATP-grasp" evidence="2">
    <location>
        <begin position="130"/>
        <end position="324"/>
    </location>
</feature>
<comment type="caution">
    <text evidence="3">The sequence shown here is derived from an EMBL/GenBank/DDBJ whole genome shotgun (WGS) entry which is preliminary data.</text>
</comment>
<dbReference type="Proteomes" id="UP000634780">
    <property type="component" value="Unassembled WGS sequence"/>
</dbReference>
<reference evidence="3 4" key="1">
    <citation type="submission" date="2020-12" db="EMBL/GenBank/DDBJ databases">
        <title>Streptomyces typhae sp. nov., a novel endophytic actinomycete isolated from the root of cattail pollen (Typha angustifolia L.).</title>
        <authorList>
            <person name="Peng C."/>
            <person name="Liu C."/>
        </authorList>
    </citation>
    <scope>NUCLEOTIDE SEQUENCE [LARGE SCALE GENOMIC DNA]</scope>
    <source>
        <strain evidence="3 4">JCM 4753</strain>
    </source>
</reference>
<name>A0ABS0WYM0_9ACTN</name>
<sequence>MHSLDTRVPAVLLRIDRNPFHHGTLGAVRSLGREGVEVHLVAADEHSPVARSRHLHRIHPPPNPTATPEDVRAVLLRVSARVGRPAVLIPLDDAGALAVDAVRAALTDRYLLPRPAPGLPERLADKSALAELCARIGVAHPRMVAPTTPAEAAGAVTALGAPVVAKWSRPWLLPRGSGLRSAVLIRSAREAAALHERAAAAGSRLLLQAYVPGGPEADWFVHGYVGRDGDVSGGGTGRKRRARPRAAGLTAVGEWAHDAGLWALARRLLAGLGYRGVFDLDFRRDARTGTYHLLDFNPRPGAQFRLFADGTGTDVVRAAHLDLTHRPVPAPAPLPGRAFVVENYAPLTALRTRHRVTLRSREFRAPGVEFAWSGADPADDPAPAADLWRRWRRHVLRHSRARLAGAAQNILLTLSTRARETSPAVLSGTTNRERAVTDA</sequence>
<protein>
    <submittedName>
        <fullName evidence="3">ATP-grasp domain-containing protein</fullName>
    </submittedName>
</protein>
<proteinExistence type="predicted"/>
<dbReference type="RefSeq" id="WP_190118515.1">
    <property type="nucleotide sequence ID" value="NZ_BMVR01000011.1"/>
</dbReference>
<dbReference type="InterPro" id="IPR011761">
    <property type="entry name" value="ATP-grasp"/>
</dbReference>
<gene>
    <name evidence="3" type="ORF">JGB26_02005</name>
</gene>
<evidence type="ECO:0000313" key="4">
    <source>
        <dbReference type="Proteomes" id="UP000634780"/>
    </source>
</evidence>
<accession>A0ABS0WYM0</accession>
<keyword evidence="1" id="KW-0547">Nucleotide-binding</keyword>
<keyword evidence="4" id="KW-1185">Reference proteome</keyword>
<dbReference type="PROSITE" id="PS50975">
    <property type="entry name" value="ATP_GRASP"/>
    <property type="match status" value="1"/>
</dbReference>
<organism evidence="3 4">
    <name type="scientific">Streptomyces flavofungini</name>
    <dbReference type="NCBI Taxonomy" id="68200"/>
    <lineage>
        <taxon>Bacteria</taxon>
        <taxon>Bacillati</taxon>
        <taxon>Actinomycetota</taxon>
        <taxon>Actinomycetes</taxon>
        <taxon>Kitasatosporales</taxon>
        <taxon>Streptomycetaceae</taxon>
        <taxon>Streptomyces</taxon>
    </lineage>
</organism>